<gene>
    <name evidence="4" type="primary">LOC18610952</name>
</gene>
<feature type="signal peptide" evidence="1">
    <location>
        <begin position="1"/>
        <end position="18"/>
    </location>
</feature>
<evidence type="ECO:0000259" key="2">
    <source>
        <dbReference type="Pfam" id="PF07734"/>
    </source>
</evidence>
<dbReference type="NCBIfam" id="TIGR01640">
    <property type="entry name" value="F_box_assoc_1"/>
    <property type="match status" value="1"/>
</dbReference>
<reference evidence="4" key="2">
    <citation type="submission" date="2025-08" db="UniProtKB">
        <authorList>
            <consortium name="RefSeq"/>
        </authorList>
    </citation>
    <scope>IDENTIFICATION</scope>
</reference>
<evidence type="ECO:0000313" key="3">
    <source>
        <dbReference type="Proteomes" id="UP000694886"/>
    </source>
</evidence>
<evidence type="ECO:0000313" key="4">
    <source>
        <dbReference type="RefSeq" id="XP_017983657.1"/>
    </source>
</evidence>
<dbReference type="PANTHER" id="PTHR35546:SF25">
    <property type="entry name" value="F-BOX DOMAIN-CONTAINING PROTEIN"/>
    <property type="match status" value="1"/>
</dbReference>
<dbReference type="Gramene" id="Tc01v2_t003250.2">
    <property type="protein sequence ID" value="Tc01v2_p003250.2"/>
    <property type="gene ID" value="Tc01v2_g003250"/>
</dbReference>
<dbReference type="AlphaFoldDB" id="A0AB32WVK0"/>
<accession>A0AB32WVK0</accession>
<dbReference type="GeneID" id="18610952"/>
<evidence type="ECO:0000256" key="1">
    <source>
        <dbReference type="SAM" id="SignalP"/>
    </source>
</evidence>
<dbReference type="RefSeq" id="XP_017983657.1">
    <property type="nucleotide sequence ID" value="XM_018128168.1"/>
</dbReference>
<reference evidence="3" key="1">
    <citation type="journal article" date="1997" name="Nucleic Acids Res.">
        <title>tRNAscan-SE: a program for improved detection of transfer RNA genes in genomic sequence.</title>
        <authorList>
            <person name="Lowe T.M."/>
            <person name="Eddy S.R."/>
        </authorList>
    </citation>
    <scope>NUCLEOTIDE SEQUENCE [LARGE SCALE GENOMIC DNA]</scope>
    <source>
        <strain evidence="3">r\B97-61/B2</strain>
    </source>
</reference>
<dbReference type="Pfam" id="PF07734">
    <property type="entry name" value="FBA_1"/>
    <property type="match status" value="1"/>
</dbReference>
<dbReference type="InterPro" id="IPR036047">
    <property type="entry name" value="F-box-like_dom_sf"/>
</dbReference>
<dbReference type="PANTHER" id="PTHR35546">
    <property type="entry name" value="F-BOX PROTEIN INTERACTION DOMAIN PROTEIN-RELATED"/>
    <property type="match status" value="1"/>
</dbReference>
<proteinExistence type="predicted"/>
<keyword evidence="1" id="KW-0732">Signal</keyword>
<protein>
    <submittedName>
        <fullName evidence="4">F-box protein At1g32420 isoform X1</fullName>
    </submittedName>
</protein>
<feature type="domain" description="F-box associated beta-propeller type 1" evidence="2">
    <location>
        <begin position="195"/>
        <end position="366"/>
    </location>
</feature>
<dbReference type="Proteomes" id="UP000694886">
    <property type="component" value="Chromosome 1"/>
</dbReference>
<dbReference type="SUPFAM" id="SSF81383">
    <property type="entry name" value="F-box domain"/>
    <property type="match status" value="1"/>
</dbReference>
<sequence length="449" mass="50676">MITSLILALLTCHRSIMADSDSDSWVMADSDSWVMADSDSWVMADLESDDQEKMEVDFCLIKIEDDSESGAEESSDELPILSFKSTPESPEAYARSPMLTNMKKEVRIEDVLRDHVLHFLPAKTLCKFRTVSRGWDQWISSPFFAHIQTTYFKNISGLFFQLPGEDPSFISFNQDAYGMPDPSLKFLPEPVNIRTSCNGLLCCQSVGDNVYYICNPVTKQWKMLPRPNMYHGAEAAMVLVFEPHPLNFNETYELVCAVTFPDHPVVYFEIYSSRSSSWRVSDTICCELDCLDLLSGGYYMKGVVYWKASSGVILAFNLRNEQYGILPLPLSSREYGALTVMHGELCYILPCLIFDKYNIYIYGNMDMRLKTVLQFTCDDVGSTYGVCRALPGANDDILMLVLGTRVIAYHVREQKLEVICTMTADSCTGYLPYVNSLVSVRDPMVGVSA</sequence>
<dbReference type="InterPro" id="IPR017451">
    <property type="entry name" value="F-box-assoc_interact_dom"/>
</dbReference>
<name>A0AB32WVK0_THECC</name>
<organism evidence="3 4">
    <name type="scientific">Theobroma cacao</name>
    <name type="common">Cacao</name>
    <name type="synonym">Cocoa</name>
    <dbReference type="NCBI Taxonomy" id="3641"/>
    <lineage>
        <taxon>Eukaryota</taxon>
        <taxon>Viridiplantae</taxon>
        <taxon>Streptophyta</taxon>
        <taxon>Embryophyta</taxon>
        <taxon>Tracheophyta</taxon>
        <taxon>Spermatophyta</taxon>
        <taxon>Magnoliopsida</taxon>
        <taxon>eudicotyledons</taxon>
        <taxon>Gunneridae</taxon>
        <taxon>Pentapetalae</taxon>
        <taxon>rosids</taxon>
        <taxon>malvids</taxon>
        <taxon>Malvales</taxon>
        <taxon>Malvaceae</taxon>
        <taxon>Byttnerioideae</taxon>
        <taxon>Theobroma</taxon>
    </lineage>
</organism>
<dbReference type="InterPro" id="IPR006527">
    <property type="entry name" value="F-box-assoc_dom_typ1"/>
</dbReference>
<feature type="chain" id="PRO_5044209441" evidence="1">
    <location>
        <begin position="19"/>
        <end position="449"/>
    </location>
</feature>
<dbReference type="InterPro" id="IPR055290">
    <property type="entry name" value="At3g26010-like"/>
</dbReference>